<organism evidence="2 3">
    <name type="scientific">Myotis myotis</name>
    <name type="common">Greater mouse-eared bat</name>
    <name type="synonym">Vespertilio myotis</name>
    <dbReference type="NCBI Taxonomy" id="51298"/>
    <lineage>
        <taxon>Eukaryota</taxon>
        <taxon>Metazoa</taxon>
        <taxon>Chordata</taxon>
        <taxon>Craniata</taxon>
        <taxon>Vertebrata</taxon>
        <taxon>Euteleostomi</taxon>
        <taxon>Mammalia</taxon>
        <taxon>Eutheria</taxon>
        <taxon>Laurasiatheria</taxon>
        <taxon>Chiroptera</taxon>
        <taxon>Yangochiroptera</taxon>
        <taxon>Vespertilionidae</taxon>
        <taxon>Myotis</taxon>
    </lineage>
</organism>
<sequence length="141" mass="15167">MELEKGPKVSLTLESNTSHSYVALSLHAQTFPRPPLNLLSCQGVGVGEPQEQNREGSLDFACGGVQHGRITDLLSWRCECPGTEHTARGRSRPRPAPVPDVSERTRNPKAGKGPPGRQLQRGGGSEQGLLHGLCLVVPEFP</sequence>
<dbReference type="AlphaFoldDB" id="A0A7J7VZ06"/>
<dbReference type="EMBL" id="JABWUV010000009">
    <property type="protein sequence ID" value="KAF6330258.1"/>
    <property type="molecule type" value="Genomic_DNA"/>
</dbReference>
<gene>
    <name evidence="2" type="ORF">mMyoMyo1_012256</name>
</gene>
<comment type="caution">
    <text evidence="2">The sequence shown here is derived from an EMBL/GenBank/DDBJ whole genome shotgun (WGS) entry which is preliminary data.</text>
</comment>
<protein>
    <submittedName>
        <fullName evidence="2">Uncharacterized protein</fullName>
    </submittedName>
</protein>
<evidence type="ECO:0000313" key="3">
    <source>
        <dbReference type="Proteomes" id="UP000527355"/>
    </source>
</evidence>
<feature type="compositionally biased region" description="Low complexity" evidence="1">
    <location>
        <begin position="111"/>
        <end position="120"/>
    </location>
</feature>
<name>A0A7J7VZ06_MYOMY</name>
<accession>A0A7J7VZ06</accession>
<keyword evidence="3" id="KW-1185">Reference proteome</keyword>
<dbReference type="Proteomes" id="UP000527355">
    <property type="component" value="Unassembled WGS sequence"/>
</dbReference>
<proteinExistence type="predicted"/>
<evidence type="ECO:0000256" key="1">
    <source>
        <dbReference type="SAM" id="MobiDB-lite"/>
    </source>
</evidence>
<feature type="region of interest" description="Disordered" evidence="1">
    <location>
        <begin position="82"/>
        <end position="126"/>
    </location>
</feature>
<evidence type="ECO:0000313" key="2">
    <source>
        <dbReference type="EMBL" id="KAF6330258.1"/>
    </source>
</evidence>
<reference evidence="2 3" key="1">
    <citation type="journal article" date="2020" name="Nature">
        <title>Six reference-quality genomes reveal evolution of bat adaptations.</title>
        <authorList>
            <person name="Jebb D."/>
            <person name="Huang Z."/>
            <person name="Pippel M."/>
            <person name="Hughes G.M."/>
            <person name="Lavrichenko K."/>
            <person name="Devanna P."/>
            <person name="Winkler S."/>
            <person name="Jermiin L.S."/>
            <person name="Skirmuntt E.C."/>
            <person name="Katzourakis A."/>
            <person name="Burkitt-Gray L."/>
            <person name="Ray D.A."/>
            <person name="Sullivan K.A.M."/>
            <person name="Roscito J.G."/>
            <person name="Kirilenko B.M."/>
            <person name="Davalos L.M."/>
            <person name="Corthals A.P."/>
            <person name="Power M.L."/>
            <person name="Jones G."/>
            <person name="Ransome R.D."/>
            <person name="Dechmann D.K.N."/>
            <person name="Locatelli A.G."/>
            <person name="Puechmaille S.J."/>
            <person name="Fedrigo O."/>
            <person name="Jarvis E.D."/>
            <person name="Hiller M."/>
            <person name="Vernes S.C."/>
            <person name="Myers E.W."/>
            <person name="Teeling E.C."/>
        </authorList>
    </citation>
    <scope>NUCLEOTIDE SEQUENCE [LARGE SCALE GENOMIC DNA]</scope>
    <source>
        <strain evidence="2">MMyoMyo1</strain>
        <tissue evidence="2">Flight muscle</tissue>
    </source>
</reference>